<organism evidence="2 3">
    <name type="scientific">Micrococcus lylae</name>
    <dbReference type="NCBI Taxonomy" id="1273"/>
    <lineage>
        <taxon>Bacteria</taxon>
        <taxon>Bacillati</taxon>
        <taxon>Actinomycetota</taxon>
        <taxon>Actinomycetes</taxon>
        <taxon>Micrococcales</taxon>
        <taxon>Micrococcaceae</taxon>
        <taxon>Micrococcus</taxon>
    </lineage>
</organism>
<feature type="region of interest" description="Disordered" evidence="1">
    <location>
        <begin position="71"/>
        <end position="91"/>
    </location>
</feature>
<evidence type="ECO:0008006" key="4">
    <source>
        <dbReference type="Google" id="ProtNLM"/>
    </source>
</evidence>
<dbReference type="Gene3D" id="2.50.20.20">
    <property type="match status" value="1"/>
</dbReference>
<evidence type="ECO:0000313" key="3">
    <source>
        <dbReference type="Proteomes" id="UP000196230"/>
    </source>
</evidence>
<evidence type="ECO:0000256" key="1">
    <source>
        <dbReference type="SAM" id="MobiDB-lite"/>
    </source>
</evidence>
<feature type="compositionally biased region" description="Basic and acidic residues" evidence="1">
    <location>
        <begin position="246"/>
        <end position="257"/>
    </location>
</feature>
<feature type="compositionally biased region" description="Polar residues" evidence="1">
    <location>
        <begin position="80"/>
        <end position="91"/>
    </location>
</feature>
<feature type="compositionally biased region" description="Acidic residues" evidence="1">
    <location>
        <begin position="267"/>
        <end position="280"/>
    </location>
</feature>
<accession>A0A1R4IPQ3</accession>
<dbReference type="EMBL" id="FUKP01000022">
    <property type="protein sequence ID" value="SJN21832.1"/>
    <property type="molecule type" value="Genomic_DNA"/>
</dbReference>
<dbReference type="Proteomes" id="UP000196230">
    <property type="component" value="Unassembled WGS sequence"/>
</dbReference>
<dbReference type="RefSeq" id="WP_087133686.1">
    <property type="nucleotide sequence ID" value="NZ_FUKP01000022.1"/>
</dbReference>
<sequence>MFSSTPRTAADRSAAGALSRLGLGALAVTAALTLSACGGPDSAGEAWDGVREQLAEAESFRLTAELPEEALQGGAASGTLEASGSTGEPNGQLTMRMKADQGDFSMEVREVGEKGYIRMDVDGEDLDQNAKSMMGLGDKWIAQDVPEDQRGMIGSLRESMLAKLPDAGALEGVDAEAQEVDRDGEKAYRYEIPQDIAESAAQEAETEGEDSDGLDQGAAALNELDMSLVHAFVVDSDGELLALELRGEEGEDGEKAPATEMAFSDWDSVEEVEAPAEDEVREAPGIDGQG</sequence>
<proteinExistence type="predicted"/>
<dbReference type="AlphaFoldDB" id="A0A1R4IPQ3"/>
<evidence type="ECO:0000313" key="2">
    <source>
        <dbReference type="EMBL" id="SJN21832.1"/>
    </source>
</evidence>
<feature type="region of interest" description="Disordered" evidence="1">
    <location>
        <begin position="246"/>
        <end position="290"/>
    </location>
</feature>
<name>A0A1R4IPQ3_9MICC</name>
<reference evidence="2 3" key="1">
    <citation type="submission" date="2017-02" db="EMBL/GenBank/DDBJ databases">
        <authorList>
            <person name="Peterson S.W."/>
        </authorList>
    </citation>
    <scope>NUCLEOTIDE SEQUENCE [LARGE SCALE GENOMIC DNA]</scope>
    <source>
        <strain evidence="2 3">2B3F</strain>
    </source>
</reference>
<protein>
    <recommendedName>
        <fullName evidence="4">Lipoprotein</fullName>
    </recommendedName>
</protein>
<gene>
    <name evidence="2" type="ORF">FM125_03825</name>
</gene>